<protein>
    <submittedName>
        <fullName evidence="3">Protein LMBR1L</fullName>
    </submittedName>
</protein>
<dbReference type="PRINTS" id="PR01692">
    <property type="entry name" value="LIPOCALINIMR"/>
</dbReference>
<feature type="transmembrane region" description="Helical" evidence="2">
    <location>
        <begin position="44"/>
        <end position="68"/>
    </location>
</feature>
<feature type="transmembrane region" description="Helical" evidence="2">
    <location>
        <begin position="262"/>
        <end position="284"/>
    </location>
</feature>
<proteinExistence type="predicted"/>
<dbReference type="GO" id="GO:0004888">
    <property type="term" value="F:transmembrane signaling receptor activity"/>
    <property type="evidence" value="ECO:0007669"/>
    <property type="project" value="TreeGrafter"/>
</dbReference>
<sequence>MKDIAKGLVAVGAFRLPRLNAIMDGIKEEEPAISHEVAAFYNEIRGLVVVFLFFVTLFSIAHMTLQYFVAKPDAEMKYERTDRTVHQLVLGVCTFTLTISLTGYSLLPCSIVINEVLLSFNQSYYVQWLDTGLVKDLTLVVNMGTKMVCILLPFSYFLLIAQGFRGTTNAFASRLVEAVCLLVFSYILVLGTVWSVGLFLSSLHAVLLGHSKLFSRVPFFSVHPVTFLQRSLHTHTWSEFLTSFMFQILVRLLESVQLVSSLLGLGLLFACTPFGLLSIGYHLLTLSITKLPDVRITAPLLDDQLREMQLDAMCLKDARQTATILLSNSPSKWYDRLALLTCREVPPSTLDDPNSLIDFLDSQLLPLHLKILQMKRHVSCELTRLIQCLVRPMAPCVILCMIVVLLYLMQSFVIFNILELIRNLFGTIIHSVSQISAEPDPAEPLNVCAASSTFALGRKSASVLGYFGAFLQICVIHFLLFVSLWGFYATPTARFLRPKPHSLSLEAILGNVVLLLLFSSALPLQSNLLGLTTLTLPNSLKANYRPFAAVYSDYCPQSDAYHTSLSLAAQTFEGDSLSGINLQFCETDPLTCPSPSSFDTDSPHREENPPGAQPEDSSRGSSFWRALLPITFYPSSSHIDLINDALPPSHNAPRTGQAYDSGSSIKGEKSLWTQFVSRAFGVSEPSTTSYGLILVMLLYNLCFLITSVWVAGRRLGDAALSFSLEMVTTFRYLHTHIPIQQGGRSSTSFCEELPLPVANLPSEQQT</sequence>
<dbReference type="AlphaFoldDB" id="G7YI23"/>
<dbReference type="GO" id="GO:0007165">
    <property type="term" value="P:signal transduction"/>
    <property type="evidence" value="ECO:0007669"/>
    <property type="project" value="TreeGrafter"/>
</dbReference>
<keyword evidence="4" id="KW-1185">Reference proteome</keyword>
<dbReference type="PANTHER" id="PTHR12625">
    <property type="entry name" value="LIPOCALIN-1 INTERACTING MEMBRANE RECEPTOR LIMR"/>
    <property type="match status" value="1"/>
</dbReference>
<feature type="transmembrane region" description="Helical" evidence="2">
    <location>
        <begin position="690"/>
        <end position="711"/>
    </location>
</feature>
<keyword evidence="2" id="KW-0812">Transmembrane</keyword>
<reference key="2">
    <citation type="submission" date="2011-10" db="EMBL/GenBank/DDBJ databases">
        <title>The genome and transcriptome sequence of Clonorchis sinensis provide insights into the carcinogenic liver fluke.</title>
        <authorList>
            <person name="Wang X."/>
            <person name="Huang Y."/>
            <person name="Chen W."/>
            <person name="Liu H."/>
            <person name="Guo L."/>
            <person name="Chen Y."/>
            <person name="Luo F."/>
            <person name="Zhou W."/>
            <person name="Sun J."/>
            <person name="Mao Q."/>
            <person name="Liang P."/>
            <person name="Zhou C."/>
            <person name="Tian Y."/>
            <person name="Men J."/>
            <person name="Lv X."/>
            <person name="Huang L."/>
            <person name="Zhou J."/>
            <person name="Hu Y."/>
            <person name="Li R."/>
            <person name="Zhang F."/>
            <person name="Lei H."/>
            <person name="Li X."/>
            <person name="Hu X."/>
            <person name="Liang C."/>
            <person name="Xu J."/>
            <person name="Wu Z."/>
            <person name="Yu X."/>
        </authorList>
    </citation>
    <scope>NUCLEOTIDE SEQUENCE</scope>
    <source>
        <strain>Henan</strain>
    </source>
</reference>
<evidence type="ECO:0000313" key="4">
    <source>
        <dbReference type="Proteomes" id="UP000008909"/>
    </source>
</evidence>
<feature type="transmembrane region" description="Helical" evidence="2">
    <location>
        <begin position="466"/>
        <end position="490"/>
    </location>
</feature>
<dbReference type="GO" id="GO:0005886">
    <property type="term" value="C:plasma membrane"/>
    <property type="evidence" value="ECO:0007669"/>
    <property type="project" value="TreeGrafter"/>
</dbReference>
<evidence type="ECO:0000313" key="3">
    <source>
        <dbReference type="EMBL" id="GAA52606.1"/>
    </source>
</evidence>
<keyword evidence="2" id="KW-0472">Membrane</keyword>
<dbReference type="Proteomes" id="UP000008909">
    <property type="component" value="Unassembled WGS sequence"/>
</dbReference>
<evidence type="ECO:0000256" key="1">
    <source>
        <dbReference type="SAM" id="MobiDB-lite"/>
    </source>
</evidence>
<reference evidence="3" key="1">
    <citation type="journal article" date="2011" name="Genome Biol.">
        <title>The draft genome of the carcinogenic human liver fluke Clonorchis sinensis.</title>
        <authorList>
            <person name="Wang X."/>
            <person name="Chen W."/>
            <person name="Huang Y."/>
            <person name="Sun J."/>
            <person name="Men J."/>
            <person name="Liu H."/>
            <person name="Luo F."/>
            <person name="Guo L."/>
            <person name="Lv X."/>
            <person name="Deng C."/>
            <person name="Zhou C."/>
            <person name="Fan Y."/>
            <person name="Li X."/>
            <person name="Huang L."/>
            <person name="Hu Y."/>
            <person name="Liang C."/>
            <person name="Hu X."/>
            <person name="Xu J."/>
            <person name="Yu X."/>
        </authorList>
    </citation>
    <scope>NUCLEOTIDE SEQUENCE [LARGE SCALE GENOMIC DNA]</scope>
    <source>
        <strain evidence="3">Henan</strain>
    </source>
</reference>
<organism evidence="3 4">
    <name type="scientific">Clonorchis sinensis</name>
    <name type="common">Chinese liver fluke</name>
    <dbReference type="NCBI Taxonomy" id="79923"/>
    <lineage>
        <taxon>Eukaryota</taxon>
        <taxon>Metazoa</taxon>
        <taxon>Spiralia</taxon>
        <taxon>Lophotrochozoa</taxon>
        <taxon>Platyhelminthes</taxon>
        <taxon>Trematoda</taxon>
        <taxon>Digenea</taxon>
        <taxon>Opisthorchiida</taxon>
        <taxon>Opisthorchiata</taxon>
        <taxon>Opisthorchiidae</taxon>
        <taxon>Clonorchis</taxon>
    </lineage>
</organism>
<dbReference type="PANTHER" id="PTHR12625:SF0">
    <property type="entry name" value="PROTEIN LILIPOD"/>
    <property type="match status" value="1"/>
</dbReference>
<name>G7YI23_CLOSI</name>
<keyword evidence="2" id="KW-1133">Transmembrane helix</keyword>
<feature type="transmembrane region" description="Helical" evidence="2">
    <location>
        <begin position="394"/>
        <end position="418"/>
    </location>
</feature>
<feature type="transmembrane region" description="Helical" evidence="2">
    <location>
        <begin position="88"/>
        <end position="117"/>
    </location>
</feature>
<gene>
    <name evidence="3" type="ORF">CLF_108437</name>
</gene>
<accession>G7YI23</accession>
<dbReference type="InterPro" id="IPR008075">
    <property type="entry name" value="LIMR"/>
</dbReference>
<dbReference type="EMBL" id="DF143321">
    <property type="protein sequence ID" value="GAA52606.1"/>
    <property type="molecule type" value="Genomic_DNA"/>
</dbReference>
<feature type="region of interest" description="Disordered" evidence="1">
    <location>
        <begin position="595"/>
        <end position="620"/>
    </location>
</feature>
<feature type="transmembrane region" description="Helical" evidence="2">
    <location>
        <begin position="179"/>
        <end position="207"/>
    </location>
</feature>
<feature type="transmembrane region" description="Helical" evidence="2">
    <location>
        <begin position="502"/>
        <end position="522"/>
    </location>
</feature>
<feature type="transmembrane region" description="Helical" evidence="2">
    <location>
        <begin position="137"/>
        <end position="159"/>
    </location>
</feature>
<evidence type="ECO:0000256" key="2">
    <source>
        <dbReference type="SAM" id="Phobius"/>
    </source>
</evidence>